<reference evidence="1" key="1">
    <citation type="journal article" date="2015" name="BMC Genomics">
        <title>Diversity of the cell-wall associated genomic island of the archaeon Haloquadratum walsbyi.</title>
        <authorList>
            <person name="Martin-Cuadrado A.B."/>
            <person name="Pasic L."/>
            <person name="Rodriguez-Valera F."/>
        </authorList>
    </citation>
    <scope>NUCLEOTIDE SEQUENCE</scope>
</reference>
<sequence>METLTTGTTATAPNDDGAVVSTFTYNSSGASESVTITATGGGLFGETTVTIEEQSQESASVTFNDQSVQNGTEEVTVDSANFTRADGSAGDYVVVVHVVNDTEFDIGVDNSISAPVGASGNLSNGAESITVDLNSSAAFEDGDALDTLSENVTLRAMLHTTANDSAFDNRLGNAIAGIEPGDETDDANITVEEAAEDAPANFEVSNVTPDGVNVTAGDNITVNADIENVGGQQATQSVEFRIVATDGNTSIDNASATRSQNVTLNASANDTVTFENVSTDGLTAGDFTHGVFSENDSATATITVEEDAENVTVGDQEVPVRFTTETENGDRTVTADNAVDAINTFLDDGIFRRCRC</sequence>
<organism evidence="1">
    <name type="scientific">uncultured haloarchaeon</name>
    <dbReference type="NCBI Taxonomy" id="160804"/>
    <lineage>
        <taxon>Archaea</taxon>
        <taxon>Methanobacteriati</taxon>
        <taxon>Methanobacteriota</taxon>
        <taxon>Stenosarchaea group</taxon>
        <taxon>Halobacteria</taxon>
        <taxon>Halobacteriales</taxon>
        <taxon>Halobacteriaceae</taxon>
        <taxon>environmental samples</taxon>
    </lineage>
</organism>
<protein>
    <submittedName>
        <fullName evidence="1">Cell surface adhesin</fullName>
    </submittedName>
</protein>
<proteinExistence type="predicted"/>
<dbReference type="AlphaFoldDB" id="A0A0K1YB68"/>
<name>A0A0K1YB68_9EURY</name>
<dbReference type="EMBL" id="KT322179">
    <property type="protein sequence ID" value="AKY04351.1"/>
    <property type="molecule type" value="Genomic_DNA"/>
</dbReference>
<accession>A0A0K1YB68</accession>
<dbReference type="Gene3D" id="2.60.40.10">
    <property type="entry name" value="Immunoglobulins"/>
    <property type="match status" value="1"/>
</dbReference>
<evidence type="ECO:0000313" key="1">
    <source>
        <dbReference type="EMBL" id="AKY04351.1"/>
    </source>
</evidence>
<dbReference type="InterPro" id="IPR013783">
    <property type="entry name" value="Ig-like_fold"/>
</dbReference>